<proteinExistence type="inferred from homology"/>
<dbReference type="InterPro" id="IPR017871">
    <property type="entry name" value="ABC_transporter-like_CS"/>
</dbReference>
<dbReference type="KEGG" id="ssub:CP968_01780"/>
<evidence type="ECO:0000259" key="6">
    <source>
        <dbReference type="PROSITE" id="PS50893"/>
    </source>
</evidence>
<dbReference type="CDD" id="cd03255">
    <property type="entry name" value="ABC_MJ0796_LolCDE_FtsE"/>
    <property type="match status" value="1"/>
</dbReference>
<feature type="compositionally biased region" description="Basic and acidic residues" evidence="5">
    <location>
        <begin position="136"/>
        <end position="148"/>
    </location>
</feature>
<dbReference type="InterPro" id="IPR003593">
    <property type="entry name" value="AAA+_ATPase"/>
</dbReference>
<dbReference type="Gene3D" id="3.40.50.300">
    <property type="entry name" value="P-loop containing nucleotide triphosphate hydrolases"/>
    <property type="match status" value="1"/>
</dbReference>
<feature type="compositionally biased region" description="Basic residues" evidence="5">
    <location>
        <begin position="40"/>
        <end position="83"/>
    </location>
</feature>
<evidence type="ECO:0000256" key="3">
    <source>
        <dbReference type="ARBA" id="ARBA00022741"/>
    </source>
</evidence>
<dbReference type="OrthoDB" id="9778572at2"/>
<keyword evidence="8" id="KW-1185">Reference proteome</keyword>
<sequence length="608" mass="69590">MRLVRGDPVQLLHRFRRQADRPDEALRTRAAARRSEGRRPRLLQGRRRPRPRRPLRLPQRRRRARLRHRHQARQRGRRGRHRRAPGEGQRPRRRRPRHAPDRQRPDRRTGAGHAAVRLRRRRRLPQRHPRLGQLRTGHDAPRQPDLRDPRRRQQTPRQGHRGRRRRGQVGHVHPARPRRPRPAEGRRPGRRRGPRHLPADRQRQGVQDAGRPDHQDRGLRRPHRRAGGRRGHRDPRPRRRLEPARAAERARHPHVARREEAEAPGPAPGGGGGLRPGGHRPRRGRQPGPLPGDRGPGAGGRGLVRPRPGRVRRRRTRPRRGERDHVRGRRRTGRADRPHRHPYRPRRHRQDRCDRPRHRGPRHPRPGHPRPAAHPPRHPLEGKLTVTALLELAGVSHTYRTGNSKRVVLKDIDYAFEAGRMYAVIGPSGSGKTTLLSLASGLDSPTAGTVRFAGRDVRDLGLGAYRNRHAATVFQSLNLLTYLTAVQNITSAMEITKVEGVRHRQRAEELLDLLGIDRADRNRRTLQLSGGQQQRVAIARALACEVDVLFADEPTGALDHETAADIIEVFRSLAHDEGKCVVVVTHSRQVAAACDEVLRLKRGKLTAQ</sequence>
<evidence type="ECO:0000256" key="2">
    <source>
        <dbReference type="ARBA" id="ARBA00022448"/>
    </source>
</evidence>
<dbReference type="Proteomes" id="UP000326831">
    <property type="component" value="Chromosome"/>
</dbReference>
<feature type="domain" description="ABC transporter" evidence="6">
    <location>
        <begin position="390"/>
        <end position="608"/>
    </location>
</feature>
<keyword evidence="4 7" id="KW-0067">ATP-binding</keyword>
<name>A0A5P2UUS2_9ACTN</name>
<feature type="compositionally biased region" description="Basic residues" evidence="5">
    <location>
        <begin position="149"/>
        <end position="180"/>
    </location>
</feature>
<dbReference type="SUPFAM" id="SSF52540">
    <property type="entry name" value="P-loop containing nucleoside triphosphate hydrolases"/>
    <property type="match status" value="1"/>
</dbReference>
<organism evidence="7 8">
    <name type="scientific">Streptomyces subrutilus</name>
    <dbReference type="NCBI Taxonomy" id="36818"/>
    <lineage>
        <taxon>Bacteria</taxon>
        <taxon>Bacillati</taxon>
        <taxon>Actinomycetota</taxon>
        <taxon>Actinomycetes</taxon>
        <taxon>Kitasatosporales</taxon>
        <taxon>Streptomycetaceae</taxon>
        <taxon>Streptomyces</taxon>
    </lineage>
</organism>
<feature type="compositionally biased region" description="Basic and acidic residues" evidence="5">
    <location>
        <begin position="20"/>
        <end position="39"/>
    </location>
</feature>
<dbReference type="Pfam" id="PF00005">
    <property type="entry name" value="ABC_tran"/>
    <property type="match status" value="1"/>
</dbReference>
<evidence type="ECO:0000256" key="5">
    <source>
        <dbReference type="SAM" id="MobiDB-lite"/>
    </source>
</evidence>
<dbReference type="PROSITE" id="PS50893">
    <property type="entry name" value="ABC_TRANSPORTER_2"/>
    <property type="match status" value="1"/>
</dbReference>
<feature type="compositionally biased region" description="Basic residues" evidence="5">
    <location>
        <begin position="116"/>
        <end position="130"/>
    </location>
</feature>
<comment type="similarity">
    <text evidence="1">Belongs to the ABC transporter superfamily.</text>
</comment>
<dbReference type="InterPro" id="IPR015854">
    <property type="entry name" value="ABC_transpr_LolD-like"/>
</dbReference>
<dbReference type="GO" id="GO:0016887">
    <property type="term" value="F:ATP hydrolysis activity"/>
    <property type="evidence" value="ECO:0007669"/>
    <property type="project" value="InterPro"/>
</dbReference>
<dbReference type="PANTHER" id="PTHR24220:SF689">
    <property type="entry name" value="LIPOPROTEIN-RELEASING SYSTEM ATP-BINDING PROTEIN LOLD"/>
    <property type="match status" value="1"/>
</dbReference>
<evidence type="ECO:0000256" key="1">
    <source>
        <dbReference type="ARBA" id="ARBA00005417"/>
    </source>
</evidence>
<gene>
    <name evidence="7" type="ORF">CP968_01780</name>
</gene>
<dbReference type="AlphaFoldDB" id="A0A5P2UUS2"/>
<evidence type="ECO:0000256" key="4">
    <source>
        <dbReference type="ARBA" id="ARBA00022840"/>
    </source>
</evidence>
<feature type="compositionally biased region" description="Basic and acidic residues" evidence="5">
    <location>
        <begin position="240"/>
        <end position="261"/>
    </location>
</feature>
<dbReference type="InterPro" id="IPR027417">
    <property type="entry name" value="P-loop_NTPase"/>
</dbReference>
<dbReference type="EMBL" id="CP023701">
    <property type="protein sequence ID" value="QEU82640.1"/>
    <property type="molecule type" value="Genomic_DNA"/>
</dbReference>
<evidence type="ECO:0000313" key="8">
    <source>
        <dbReference type="Proteomes" id="UP000326831"/>
    </source>
</evidence>
<feature type="compositionally biased region" description="Basic residues" evidence="5">
    <location>
        <begin position="220"/>
        <end position="239"/>
    </location>
</feature>
<evidence type="ECO:0000313" key="7">
    <source>
        <dbReference type="EMBL" id="QEU82640.1"/>
    </source>
</evidence>
<feature type="compositionally biased region" description="Basic residues" evidence="5">
    <location>
        <begin position="307"/>
        <end position="318"/>
    </location>
</feature>
<dbReference type="GO" id="GO:0022857">
    <property type="term" value="F:transmembrane transporter activity"/>
    <property type="evidence" value="ECO:0007669"/>
    <property type="project" value="TreeGrafter"/>
</dbReference>
<feature type="region of interest" description="Disordered" evidence="5">
    <location>
        <begin position="20"/>
        <end position="380"/>
    </location>
</feature>
<keyword evidence="3" id="KW-0547">Nucleotide-binding</keyword>
<keyword evidence="2" id="KW-0813">Transport</keyword>
<dbReference type="PANTHER" id="PTHR24220">
    <property type="entry name" value="IMPORT ATP-BINDING PROTEIN"/>
    <property type="match status" value="1"/>
</dbReference>
<reference evidence="7 8" key="1">
    <citation type="submission" date="2017-09" db="EMBL/GenBank/DDBJ databases">
        <authorList>
            <person name="Lee N."/>
            <person name="Cho B.-K."/>
        </authorList>
    </citation>
    <scope>NUCLEOTIDE SEQUENCE [LARGE SCALE GENOMIC DNA]</scope>
    <source>
        <strain evidence="7 8">ATCC 27467</strain>
    </source>
</reference>
<dbReference type="GO" id="GO:0005524">
    <property type="term" value="F:ATP binding"/>
    <property type="evidence" value="ECO:0007669"/>
    <property type="project" value="UniProtKB-KW"/>
</dbReference>
<feature type="compositionally biased region" description="Basic and acidic residues" evidence="5">
    <location>
        <begin position="98"/>
        <end position="109"/>
    </location>
</feature>
<dbReference type="InterPro" id="IPR017911">
    <property type="entry name" value="MacB-like_ATP-bd"/>
</dbReference>
<dbReference type="PROSITE" id="PS00211">
    <property type="entry name" value="ABC_TRANSPORTER_1"/>
    <property type="match status" value="1"/>
</dbReference>
<dbReference type="SMART" id="SM00382">
    <property type="entry name" value="AAA"/>
    <property type="match status" value="1"/>
</dbReference>
<feature type="compositionally biased region" description="Basic residues" evidence="5">
    <location>
        <begin position="326"/>
        <end position="368"/>
    </location>
</feature>
<dbReference type="InterPro" id="IPR003439">
    <property type="entry name" value="ABC_transporter-like_ATP-bd"/>
</dbReference>
<protein>
    <submittedName>
        <fullName evidence="7">ABC transporter ATP-binding protein</fullName>
    </submittedName>
</protein>
<feature type="compositionally biased region" description="Basic and acidic residues" evidence="5">
    <location>
        <begin position="210"/>
        <end position="219"/>
    </location>
</feature>
<accession>A0A5P2UUS2</accession>
<dbReference type="GO" id="GO:0005886">
    <property type="term" value="C:plasma membrane"/>
    <property type="evidence" value="ECO:0007669"/>
    <property type="project" value="TreeGrafter"/>
</dbReference>